<evidence type="ECO:0000256" key="1">
    <source>
        <dbReference type="SAM" id="MobiDB-lite"/>
    </source>
</evidence>
<evidence type="ECO:0000259" key="2">
    <source>
        <dbReference type="Pfam" id="PF01548"/>
    </source>
</evidence>
<evidence type="ECO:0000313" key="3">
    <source>
        <dbReference type="EMBL" id="RAO12424.1"/>
    </source>
</evidence>
<protein>
    <recommendedName>
        <fullName evidence="2">Transposase IS110-like N-terminal domain-containing protein</fullName>
    </recommendedName>
</protein>
<dbReference type="Pfam" id="PF01548">
    <property type="entry name" value="DEDD_Tnp_IS110"/>
    <property type="match status" value="1"/>
</dbReference>
<dbReference type="PANTHER" id="PTHR33055">
    <property type="entry name" value="TRANSPOSASE FOR INSERTION SEQUENCE ELEMENT IS1111A"/>
    <property type="match status" value="1"/>
</dbReference>
<gene>
    <name evidence="3" type="ORF">MED15_04897</name>
</gene>
<keyword evidence="4" id="KW-1185">Reference proteome</keyword>
<feature type="domain" description="Transposase IS110-like N-terminal" evidence="2">
    <location>
        <begin position="9"/>
        <end position="153"/>
    </location>
</feature>
<comment type="caution">
    <text evidence="3">The sequence shown here is derived from an EMBL/GenBank/DDBJ whole genome shotgun (WGS) entry which is preliminary data.</text>
</comment>
<proteinExistence type="predicted"/>
<dbReference type="InterPro" id="IPR002525">
    <property type="entry name" value="Transp_IS110-like_N"/>
</dbReference>
<organism evidence="3 4">
    <name type="scientific">Micromonospora noduli</name>
    <dbReference type="NCBI Taxonomy" id="709876"/>
    <lineage>
        <taxon>Bacteria</taxon>
        <taxon>Bacillati</taxon>
        <taxon>Actinomycetota</taxon>
        <taxon>Actinomycetes</taxon>
        <taxon>Micromonosporales</taxon>
        <taxon>Micromonosporaceae</taxon>
        <taxon>Micromonospora</taxon>
    </lineage>
</organism>
<sequence>MSEDQDVTVGVDTHKDVHVAAVLDQTGRVLATRNFPTTMRGYAQLATWAESFGTVAKVGLEGSGSYGAGLLRFLTDYGLTVVEVDRPDRSTRRRIGKTDTIDAESAARAVLSGRATGTPKTRDAHVEMIRALRVARRGAMKARIQAGGQVESLIVSAPEPVRQLVRGLAGKKRIRVCAALRPGTVSDPATATKLALRSLARRWLALQAEIDDLDSHLAALVTAAAPYLVALPGVGIDTAGQLLVTAGDNPPPLALRKGFRPALRRRPHPSQLRTDRPPPPTPWRRPRSQPRPLAHHPRPHALPPAHQGLRHPPNRRGQDQDGDHAMPQALHRPRSLHPPRTSPDRAGTMARCDY</sequence>
<feature type="compositionally biased region" description="Basic residues" evidence="1">
    <location>
        <begin position="257"/>
        <end position="268"/>
    </location>
</feature>
<dbReference type="EMBL" id="PYAC01000031">
    <property type="protein sequence ID" value="RAO12424.1"/>
    <property type="molecule type" value="Genomic_DNA"/>
</dbReference>
<reference evidence="3 4" key="1">
    <citation type="submission" date="2018-03" db="EMBL/GenBank/DDBJ databases">
        <title>Defining the species Micromonospora saelicesensis and Micromonospora noduli under the framework of genomics.</title>
        <authorList>
            <person name="Riesco R."/>
            <person name="Trujillo M.E."/>
        </authorList>
    </citation>
    <scope>NUCLEOTIDE SEQUENCE [LARGE SCALE GENOMIC DNA]</scope>
    <source>
        <strain evidence="3 4">MED15</strain>
    </source>
</reference>
<dbReference type="Proteomes" id="UP000249045">
    <property type="component" value="Unassembled WGS sequence"/>
</dbReference>
<name>A0ABX9CWX0_9ACTN</name>
<dbReference type="PANTHER" id="PTHR33055:SF16">
    <property type="entry name" value="TRANSPOSASE FOR INSERTION SEQUENCE ELEMENT IS1547"/>
    <property type="match status" value="1"/>
</dbReference>
<accession>A0ABX9CWX0</accession>
<dbReference type="InterPro" id="IPR047650">
    <property type="entry name" value="Transpos_IS110"/>
</dbReference>
<evidence type="ECO:0000313" key="4">
    <source>
        <dbReference type="Proteomes" id="UP000249045"/>
    </source>
</evidence>
<feature type="region of interest" description="Disordered" evidence="1">
    <location>
        <begin position="246"/>
        <end position="354"/>
    </location>
</feature>
<feature type="compositionally biased region" description="Basic residues" evidence="1">
    <location>
        <begin position="284"/>
        <end position="299"/>
    </location>
</feature>